<feature type="compositionally biased region" description="Polar residues" evidence="1">
    <location>
        <begin position="91"/>
        <end position="102"/>
    </location>
</feature>
<evidence type="ECO:0000256" key="1">
    <source>
        <dbReference type="SAM" id="MobiDB-lite"/>
    </source>
</evidence>
<keyword evidence="2" id="KW-1133">Transmembrane helix</keyword>
<dbReference type="EMBL" id="JBHSGD010000004">
    <property type="protein sequence ID" value="MFC4651955.1"/>
    <property type="molecule type" value="Genomic_DNA"/>
</dbReference>
<evidence type="ECO:0008006" key="6">
    <source>
        <dbReference type="Google" id="ProtNLM"/>
    </source>
</evidence>
<keyword evidence="5" id="KW-1185">Reference proteome</keyword>
<proteinExistence type="predicted"/>
<dbReference type="Proteomes" id="UP001595987">
    <property type="component" value="Unassembled WGS sequence"/>
</dbReference>
<reference evidence="5" key="1">
    <citation type="journal article" date="2019" name="Int. J. Syst. Evol. Microbiol.">
        <title>The Global Catalogue of Microorganisms (GCM) 10K type strain sequencing project: providing services to taxonomists for standard genome sequencing and annotation.</title>
        <authorList>
            <consortium name="The Broad Institute Genomics Platform"/>
            <consortium name="The Broad Institute Genome Sequencing Center for Infectious Disease"/>
            <person name="Wu L."/>
            <person name="Ma J."/>
        </authorList>
    </citation>
    <scope>NUCLEOTIDE SEQUENCE [LARGE SCALE GENOMIC DNA]</scope>
    <source>
        <strain evidence="5">CCUG 63287</strain>
    </source>
</reference>
<dbReference type="RefSeq" id="WP_213533677.1">
    <property type="nucleotide sequence ID" value="NZ_BOVQ01000002.1"/>
</dbReference>
<protein>
    <recommendedName>
        <fullName evidence="6">ATPase</fullName>
    </recommendedName>
</protein>
<feature type="signal peptide" evidence="3">
    <location>
        <begin position="1"/>
        <end position="23"/>
    </location>
</feature>
<evidence type="ECO:0000256" key="3">
    <source>
        <dbReference type="SAM" id="SignalP"/>
    </source>
</evidence>
<feature type="compositionally biased region" description="Polar residues" evidence="1">
    <location>
        <begin position="65"/>
        <end position="84"/>
    </location>
</feature>
<feature type="transmembrane region" description="Helical" evidence="2">
    <location>
        <begin position="131"/>
        <end position="153"/>
    </location>
</feature>
<evidence type="ECO:0000313" key="4">
    <source>
        <dbReference type="EMBL" id="MFC4651955.1"/>
    </source>
</evidence>
<feature type="region of interest" description="Disordered" evidence="1">
    <location>
        <begin position="34"/>
        <end position="113"/>
    </location>
</feature>
<feature type="chain" id="PRO_5047067752" description="ATPase" evidence="3">
    <location>
        <begin position="24"/>
        <end position="215"/>
    </location>
</feature>
<keyword evidence="3" id="KW-0732">Signal</keyword>
<organism evidence="4 5">
    <name type="scientific">Lactococcus nasutitermitis</name>
    <dbReference type="NCBI Taxonomy" id="1652957"/>
    <lineage>
        <taxon>Bacteria</taxon>
        <taxon>Bacillati</taxon>
        <taxon>Bacillota</taxon>
        <taxon>Bacilli</taxon>
        <taxon>Lactobacillales</taxon>
        <taxon>Streptococcaceae</taxon>
        <taxon>Lactococcus</taxon>
    </lineage>
</organism>
<comment type="caution">
    <text evidence="4">The sequence shown here is derived from an EMBL/GenBank/DDBJ whole genome shotgun (WGS) entry which is preliminary data.</text>
</comment>
<accession>A0ABV9JEZ5</accession>
<evidence type="ECO:0000256" key="2">
    <source>
        <dbReference type="SAM" id="Phobius"/>
    </source>
</evidence>
<feature type="compositionally biased region" description="Low complexity" evidence="1">
    <location>
        <begin position="34"/>
        <end position="64"/>
    </location>
</feature>
<gene>
    <name evidence="4" type="ORF">ACFO26_03460</name>
</gene>
<evidence type="ECO:0000313" key="5">
    <source>
        <dbReference type="Proteomes" id="UP001595987"/>
    </source>
</evidence>
<keyword evidence="2" id="KW-0472">Membrane</keyword>
<feature type="compositionally biased region" description="Polar residues" evidence="1">
    <location>
        <begin position="174"/>
        <end position="208"/>
    </location>
</feature>
<feature type="region of interest" description="Disordered" evidence="1">
    <location>
        <begin position="167"/>
        <end position="215"/>
    </location>
</feature>
<sequence>MKKYINGFIVLILLGINSGTVLAETGTIQSSSATQVSSSSSQSNQSTEQSQSSQSSENTTSSSTPATVNNDSQNQTVTSTTAQDNAPVAPATTNQPQTNTENSNEHGKTSSSTTIIKETVNNNRANSNSNIWLIVLSSLSALVTITGGVIAVFRHFHKQIKKRKMPTDDGVEASNLTTKENTQNNKNVKGYQSQRHTMTQEQSTIQQFSRRRSHK</sequence>
<keyword evidence="2" id="KW-0812">Transmembrane</keyword>
<name>A0ABV9JEZ5_9LACT</name>